<evidence type="ECO:0000259" key="3">
    <source>
        <dbReference type="PROSITE" id="PS50977"/>
    </source>
</evidence>
<dbReference type="SUPFAM" id="SSF48498">
    <property type="entry name" value="Tetracyclin repressor-like, C-terminal domain"/>
    <property type="match status" value="1"/>
</dbReference>
<sequence length="194" mass="22468">MDYTKRQIEIINAATTLIDEGGIQQLTTKALAEKMNFSEPALYRHFKNKTAILYSVLDYYGLGLKYKMQDLIVEEHSGIEKLKSIIEFQFEHFSKHPAIVMVIFAETSFQHEEILSKAVLNIMTNKKKKVKSIIELGQADGSIRKDIKADQLAVIFMGAMRFTILQWRLNEYKADLNKEGELLWETQRTIFSRT</sequence>
<reference evidence="4 5" key="1">
    <citation type="submission" date="2018-06" db="EMBL/GenBank/DDBJ databases">
        <title>The draft genome sequence of Crocinitomix sp. SM1701.</title>
        <authorList>
            <person name="Zhang X."/>
        </authorList>
    </citation>
    <scope>NUCLEOTIDE SEQUENCE [LARGE SCALE GENOMIC DNA]</scope>
    <source>
        <strain evidence="4 5">SM1701</strain>
    </source>
</reference>
<proteinExistence type="predicted"/>
<dbReference type="PANTHER" id="PTHR43479:SF11">
    <property type="entry name" value="ACREF_ENVCD OPERON REPRESSOR-RELATED"/>
    <property type="match status" value="1"/>
</dbReference>
<dbReference type="InterPro" id="IPR041474">
    <property type="entry name" value="NicS_C"/>
</dbReference>
<accession>A0A2W1N4U4</accession>
<keyword evidence="1 2" id="KW-0238">DNA-binding</keyword>
<dbReference type="GO" id="GO:0003677">
    <property type="term" value="F:DNA binding"/>
    <property type="evidence" value="ECO:0007669"/>
    <property type="project" value="UniProtKB-UniRule"/>
</dbReference>
<dbReference type="Pfam" id="PF00440">
    <property type="entry name" value="TetR_N"/>
    <property type="match status" value="1"/>
</dbReference>
<dbReference type="SUPFAM" id="SSF46689">
    <property type="entry name" value="Homeodomain-like"/>
    <property type="match status" value="1"/>
</dbReference>
<dbReference type="Pfam" id="PF17938">
    <property type="entry name" value="TetR_C_29"/>
    <property type="match status" value="1"/>
</dbReference>
<dbReference type="OrthoDB" id="9798857at2"/>
<organism evidence="4 5">
    <name type="scientific">Putridiphycobacter roseus</name>
    <dbReference type="NCBI Taxonomy" id="2219161"/>
    <lineage>
        <taxon>Bacteria</taxon>
        <taxon>Pseudomonadati</taxon>
        <taxon>Bacteroidota</taxon>
        <taxon>Flavobacteriia</taxon>
        <taxon>Flavobacteriales</taxon>
        <taxon>Crocinitomicaceae</taxon>
        <taxon>Putridiphycobacter</taxon>
    </lineage>
</organism>
<dbReference type="PRINTS" id="PR00455">
    <property type="entry name" value="HTHTETR"/>
</dbReference>
<evidence type="ECO:0000313" key="4">
    <source>
        <dbReference type="EMBL" id="PZE18121.1"/>
    </source>
</evidence>
<dbReference type="PANTHER" id="PTHR43479">
    <property type="entry name" value="ACREF/ENVCD OPERON REPRESSOR-RELATED"/>
    <property type="match status" value="1"/>
</dbReference>
<name>A0A2W1N4U4_9FLAO</name>
<feature type="domain" description="HTH tetR-type" evidence="3">
    <location>
        <begin position="4"/>
        <end position="64"/>
    </location>
</feature>
<dbReference type="RefSeq" id="WP_111062274.1">
    <property type="nucleotide sequence ID" value="NZ_JBHUCU010000002.1"/>
</dbReference>
<evidence type="ECO:0000313" key="5">
    <source>
        <dbReference type="Proteomes" id="UP000249248"/>
    </source>
</evidence>
<dbReference type="Gene3D" id="1.10.10.60">
    <property type="entry name" value="Homeodomain-like"/>
    <property type="match status" value="1"/>
</dbReference>
<dbReference type="AlphaFoldDB" id="A0A2W1N4U4"/>
<dbReference type="InterPro" id="IPR036271">
    <property type="entry name" value="Tet_transcr_reg_TetR-rel_C_sf"/>
</dbReference>
<keyword evidence="5" id="KW-1185">Reference proteome</keyword>
<gene>
    <name evidence="4" type="ORF">DNU06_05760</name>
</gene>
<dbReference type="EMBL" id="QKSB01000002">
    <property type="protein sequence ID" value="PZE18121.1"/>
    <property type="molecule type" value="Genomic_DNA"/>
</dbReference>
<dbReference type="Proteomes" id="UP000249248">
    <property type="component" value="Unassembled WGS sequence"/>
</dbReference>
<comment type="caution">
    <text evidence="4">The sequence shown here is derived from an EMBL/GenBank/DDBJ whole genome shotgun (WGS) entry which is preliminary data.</text>
</comment>
<dbReference type="PROSITE" id="PS50977">
    <property type="entry name" value="HTH_TETR_2"/>
    <property type="match status" value="1"/>
</dbReference>
<dbReference type="InterPro" id="IPR050624">
    <property type="entry name" value="HTH-type_Tx_Regulator"/>
</dbReference>
<feature type="DNA-binding region" description="H-T-H motif" evidence="2">
    <location>
        <begin position="27"/>
        <end position="46"/>
    </location>
</feature>
<protein>
    <submittedName>
        <fullName evidence="4">TetR/AcrR family transcriptional regulator</fullName>
    </submittedName>
</protein>
<dbReference type="InterPro" id="IPR001647">
    <property type="entry name" value="HTH_TetR"/>
</dbReference>
<dbReference type="InterPro" id="IPR009057">
    <property type="entry name" value="Homeodomain-like_sf"/>
</dbReference>
<dbReference type="Gene3D" id="1.10.357.10">
    <property type="entry name" value="Tetracycline Repressor, domain 2"/>
    <property type="match status" value="1"/>
</dbReference>
<evidence type="ECO:0000256" key="2">
    <source>
        <dbReference type="PROSITE-ProRule" id="PRU00335"/>
    </source>
</evidence>
<evidence type="ECO:0000256" key="1">
    <source>
        <dbReference type="ARBA" id="ARBA00023125"/>
    </source>
</evidence>